<keyword evidence="2" id="KW-1185">Reference proteome</keyword>
<dbReference type="EMBL" id="CM046394">
    <property type="protein sequence ID" value="KAI8548864.1"/>
    <property type="molecule type" value="Genomic_DNA"/>
</dbReference>
<gene>
    <name evidence="1" type="ORF">RHMOL_Rhmol07G0307300</name>
</gene>
<accession>A0ACC0N705</accession>
<dbReference type="Proteomes" id="UP001062846">
    <property type="component" value="Chromosome 7"/>
</dbReference>
<evidence type="ECO:0000313" key="2">
    <source>
        <dbReference type="Proteomes" id="UP001062846"/>
    </source>
</evidence>
<name>A0ACC0N705_RHOML</name>
<sequence length="398" mass="45451">MAMNQCRLSCINPLRLWAFYVDLEESLGTLESTRAVYERIFDLRIATPQILTNYAMLLEEHKFSEDAFKVYARGVKIFKYPHVKDIWVTYLSKFVERYGKSKLTHARELFEHAVEATPAESAKPLYLRYAKLEEDYGLAKRAMKIFGVPRTREIYRQAIESGLPDKDVKTISMKYAELEKSLGEIDRARGVFIYASRFADPRSDPDVWNKWNEFEANHGNEDTFREMLRIKRSVSASYTQKHFVLPEHLMQKDKQPNLDEAILDALKKSGVPEDKTAALEKQLLPDVSKTATKDSNRKAVLGFVSARVESQTHGGLKVAANHEDLKLPEESDPEDDERVEIAQEDAPSAVFGGLVRKREECDNNDGNGDDSAATEDTDDEVHLGTLERIKRQRRGAMV</sequence>
<protein>
    <submittedName>
        <fullName evidence="1">Uncharacterized protein</fullName>
    </submittedName>
</protein>
<proteinExistence type="predicted"/>
<evidence type="ECO:0000313" key="1">
    <source>
        <dbReference type="EMBL" id="KAI8548864.1"/>
    </source>
</evidence>
<reference evidence="1" key="1">
    <citation type="submission" date="2022-02" db="EMBL/GenBank/DDBJ databases">
        <title>Plant Genome Project.</title>
        <authorList>
            <person name="Zhang R.-G."/>
        </authorList>
    </citation>
    <scope>NUCLEOTIDE SEQUENCE</scope>
    <source>
        <strain evidence="1">AT1</strain>
    </source>
</reference>
<comment type="caution">
    <text evidence="1">The sequence shown here is derived from an EMBL/GenBank/DDBJ whole genome shotgun (WGS) entry which is preliminary data.</text>
</comment>
<organism evidence="1 2">
    <name type="scientific">Rhododendron molle</name>
    <name type="common">Chinese azalea</name>
    <name type="synonym">Azalea mollis</name>
    <dbReference type="NCBI Taxonomy" id="49168"/>
    <lineage>
        <taxon>Eukaryota</taxon>
        <taxon>Viridiplantae</taxon>
        <taxon>Streptophyta</taxon>
        <taxon>Embryophyta</taxon>
        <taxon>Tracheophyta</taxon>
        <taxon>Spermatophyta</taxon>
        <taxon>Magnoliopsida</taxon>
        <taxon>eudicotyledons</taxon>
        <taxon>Gunneridae</taxon>
        <taxon>Pentapetalae</taxon>
        <taxon>asterids</taxon>
        <taxon>Ericales</taxon>
        <taxon>Ericaceae</taxon>
        <taxon>Ericoideae</taxon>
        <taxon>Rhodoreae</taxon>
        <taxon>Rhododendron</taxon>
    </lineage>
</organism>